<protein>
    <submittedName>
        <fullName evidence="1">Uncharacterized protein</fullName>
    </submittedName>
</protein>
<proteinExistence type="predicted"/>
<reference evidence="1" key="1">
    <citation type="journal article" date="2023" name="IScience">
        <title>Live-bearing cockroach genome reveals convergent evolutionary mechanisms linked to viviparity in insects and beyond.</title>
        <authorList>
            <person name="Fouks B."/>
            <person name="Harrison M.C."/>
            <person name="Mikhailova A.A."/>
            <person name="Marchal E."/>
            <person name="English S."/>
            <person name="Carruthers M."/>
            <person name="Jennings E.C."/>
            <person name="Chiamaka E.L."/>
            <person name="Frigard R.A."/>
            <person name="Pippel M."/>
            <person name="Attardo G.M."/>
            <person name="Benoit J.B."/>
            <person name="Bornberg-Bauer E."/>
            <person name="Tobe S.S."/>
        </authorList>
    </citation>
    <scope>NUCLEOTIDE SEQUENCE</scope>
    <source>
        <strain evidence="1">Stay&amp;Tobe</strain>
    </source>
</reference>
<evidence type="ECO:0000313" key="1">
    <source>
        <dbReference type="EMBL" id="KAJ9597680.1"/>
    </source>
</evidence>
<organism evidence="1 2">
    <name type="scientific">Diploptera punctata</name>
    <name type="common">Pacific beetle cockroach</name>
    <dbReference type="NCBI Taxonomy" id="6984"/>
    <lineage>
        <taxon>Eukaryota</taxon>
        <taxon>Metazoa</taxon>
        <taxon>Ecdysozoa</taxon>
        <taxon>Arthropoda</taxon>
        <taxon>Hexapoda</taxon>
        <taxon>Insecta</taxon>
        <taxon>Pterygota</taxon>
        <taxon>Neoptera</taxon>
        <taxon>Polyneoptera</taxon>
        <taxon>Dictyoptera</taxon>
        <taxon>Blattodea</taxon>
        <taxon>Blaberoidea</taxon>
        <taxon>Blaberidae</taxon>
        <taxon>Diplopterinae</taxon>
        <taxon>Diploptera</taxon>
    </lineage>
</organism>
<comment type="caution">
    <text evidence="1">The sequence shown here is derived from an EMBL/GenBank/DDBJ whole genome shotgun (WGS) entry which is preliminary data.</text>
</comment>
<keyword evidence="2" id="KW-1185">Reference proteome</keyword>
<dbReference type="AlphaFoldDB" id="A0AAD8AEN4"/>
<reference evidence="1" key="2">
    <citation type="submission" date="2023-05" db="EMBL/GenBank/DDBJ databases">
        <authorList>
            <person name="Fouks B."/>
        </authorList>
    </citation>
    <scope>NUCLEOTIDE SEQUENCE</scope>
    <source>
        <strain evidence="1">Stay&amp;Tobe</strain>
        <tissue evidence="1">Testes</tissue>
    </source>
</reference>
<gene>
    <name evidence="1" type="ORF">L9F63_011458</name>
</gene>
<evidence type="ECO:0000313" key="2">
    <source>
        <dbReference type="Proteomes" id="UP001233999"/>
    </source>
</evidence>
<feature type="non-terminal residue" evidence="1">
    <location>
        <position position="1"/>
    </location>
</feature>
<feature type="non-terminal residue" evidence="1">
    <location>
        <position position="93"/>
    </location>
</feature>
<dbReference type="EMBL" id="JASPKZ010001591">
    <property type="protein sequence ID" value="KAJ9597680.1"/>
    <property type="molecule type" value="Genomic_DNA"/>
</dbReference>
<name>A0AAD8AEN4_DIPPU</name>
<sequence>LLFAEFYQGYPSFFAGGYMVTVAWFLAQFTHTVVPGIVKTFGLAYLVVDLSLFELSVDGPKLLGVLIHSHGKKVLKIHTKRVHKRLVKHSQQQ</sequence>
<dbReference type="Proteomes" id="UP001233999">
    <property type="component" value="Unassembled WGS sequence"/>
</dbReference>
<accession>A0AAD8AEN4</accession>